<proteinExistence type="predicted"/>
<keyword evidence="2" id="KW-1185">Reference proteome</keyword>
<comment type="caution">
    <text evidence="1">The sequence shown here is derived from an EMBL/GenBank/DDBJ whole genome shotgun (WGS) entry which is preliminary data.</text>
</comment>
<reference evidence="1" key="1">
    <citation type="journal article" date="2014" name="Int. J. Syst. Evol. Microbiol.">
        <title>Complete genome sequence of Corynebacterium casei LMG S-19264T (=DSM 44701T), isolated from a smear-ripened cheese.</title>
        <authorList>
            <consortium name="US DOE Joint Genome Institute (JGI-PGF)"/>
            <person name="Walter F."/>
            <person name="Albersmeier A."/>
            <person name="Kalinowski J."/>
            <person name="Ruckert C."/>
        </authorList>
    </citation>
    <scope>NUCLEOTIDE SEQUENCE</scope>
    <source>
        <strain evidence="1">CGMCC 1.12777</strain>
    </source>
</reference>
<evidence type="ECO:0000313" key="1">
    <source>
        <dbReference type="EMBL" id="GGH86352.1"/>
    </source>
</evidence>
<organism evidence="1 2">
    <name type="scientific">Pullulanibacillus pueri</name>
    <dbReference type="NCBI Taxonomy" id="1437324"/>
    <lineage>
        <taxon>Bacteria</taxon>
        <taxon>Bacillati</taxon>
        <taxon>Bacillota</taxon>
        <taxon>Bacilli</taxon>
        <taxon>Bacillales</taxon>
        <taxon>Sporolactobacillaceae</taxon>
        <taxon>Pullulanibacillus</taxon>
    </lineage>
</organism>
<dbReference type="EMBL" id="BMFV01000032">
    <property type="protein sequence ID" value="GGH86352.1"/>
    <property type="molecule type" value="Genomic_DNA"/>
</dbReference>
<dbReference type="AlphaFoldDB" id="A0A8J2ZYD2"/>
<evidence type="ECO:0000313" key="2">
    <source>
        <dbReference type="Proteomes" id="UP000656813"/>
    </source>
</evidence>
<accession>A0A8J2ZYD2</accession>
<name>A0A8J2ZYD2_9BACL</name>
<sequence length="47" mass="5747">MSAKNFYNLGNFDDIKDIHWFKISYNKNEIRKVEKVDYNSINSVYER</sequence>
<protein>
    <submittedName>
        <fullName evidence="1">Uncharacterized protein</fullName>
    </submittedName>
</protein>
<dbReference type="Proteomes" id="UP000656813">
    <property type="component" value="Unassembled WGS sequence"/>
</dbReference>
<reference evidence="1" key="2">
    <citation type="submission" date="2020-09" db="EMBL/GenBank/DDBJ databases">
        <authorList>
            <person name="Sun Q."/>
            <person name="Zhou Y."/>
        </authorList>
    </citation>
    <scope>NUCLEOTIDE SEQUENCE</scope>
    <source>
        <strain evidence="1">CGMCC 1.12777</strain>
    </source>
</reference>
<gene>
    <name evidence="1" type="ORF">GCM10007096_33860</name>
</gene>